<name>A0A841H693_9BACT</name>
<keyword evidence="3" id="KW-1185">Reference proteome</keyword>
<evidence type="ECO:0000313" key="2">
    <source>
        <dbReference type="EMBL" id="MBB6073463.1"/>
    </source>
</evidence>
<feature type="chain" id="PRO_5033024748" description="Lipoprotein" evidence="1">
    <location>
        <begin position="22"/>
        <end position="175"/>
    </location>
</feature>
<dbReference type="AlphaFoldDB" id="A0A841H693"/>
<reference evidence="2 3" key="1">
    <citation type="submission" date="2020-08" db="EMBL/GenBank/DDBJ databases">
        <title>Genomic Encyclopedia of Type Strains, Phase IV (KMG-IV): sequencing the most valuable type-strain genomes for metagenomic binning, comparative biology and taxonomic classification.</title>
        <authorList>
            <person name="Goeker M."/>
        </authorList>
    </citation>
    <scope>NUCLEOTIDE SEQUENCE [LARGE SCALE GENOMIC DNA]</scope>
    <source>
        <strain evidence="2 3">DSM 29007</strain>
    </source>
</reference>
<keyword evidence="1" id="KW-0732">Signal</keyword>
<proteinExistence type="predicted"/>
<dbReference type="EMBL" id="JACHIA010000024">
    <property type="protein sequence ID" value="MBB6073463.1"/>
    <property type="molecule type" value="Genomic_DNA"/>
</dbReference>
<dbReference type="Proteomes" id="UP000582837">
    <property type="component" value="Unassembled WGS sequence"/>
</dbReference>
<evidence type="ECO:0008006" key="4">
    <source>
        <dbReference type="Google" id="ProtNLM"/>
    </source>
</evidence>
<protein>
    <recommendedName>
        <fullName evidence="4">Lipoprotein</fullName>
    </recommendedName>
</protein>
<sequence length="175" mass="19724">MKRLFLALALPVLGACSGERATPEDFYAVAPQIITYMEQDARQNQPGRVADGPLYVNLDSFRRASASVTGSALEVDSISLRLDEPTQASQEQALLCDTTSGFGGCWVRKYGIWINWNQAYGTREEIRATVRSTSTDRRYRPSNFCDRVWKLTYRKQGAQWALADKKMILDCRAES</sequence>
<dbReference type="PROSITE" id="PS51257">
    <property type="entry name" value="PROKAR_LIPOPROTEIN"/>
    <property type="match status" value="1"/>
</dbReference>
<evidence type="ECO:0000256" key="1">
    <source>
        <dbReference type="SAM" id="SignalP"/>
    </source>
</evidence>
<gene>
    <name evidence="2" type="ORF">HNQ61_005130</name>
</gene>
<dbReference type="RefSeq" id="WP_170039054.1">
    <property type="nucleotide sequence ID" value="NZ_JABDTL010000002.1"/>
</dbReference>
<comment type="caution">
    <text evidence="2">The sequence shown here is derived from an EMBL/GenBank/DDBJ whole genome shotgun (WGS) entry which is preliminary data.</text>
</comment>
<feature type="signal peptide" evidence="1">
    <location>
        <begin position="1"/>
        <end position="21"/>
    </location>
</feature>
<evidence type="ECO:0000313" key="3">
    <source>
        <dbReference type="Proteomes" id="UP000582837"/>
    </source>
</evidence>
<organism evidence="2 3">
    <name type="scientific">Longimicrobium terrae</name>
    <dbReference type="NCBI Taxonomy" id="1639882"/>
    <lineage>
        <taxon>Bacteria</taxon>
        <taxon>Pseudomonadati</taxon>
        <taxon>Gemmatimonadota</taxon>
        <taxon>Longimicrobiia</taxon>
        <taxon>Longimicrobiales</taxon>
        <taxon>Longimicrobiaceae</taxon>
        <taxon>Longimicrobium</taxon>
    </lineage>
</organism>
<accession>A0A841H693</accession>